<sequence length="112" mass="12713">MVYVQRDERRRILRVEQEPFDSMSQSMPADDPEVQAWLASHALNNRLVALQQSDLEMIRVLEDVVSALVSRGVIRYTDLPEAARRKLSQRAETRAELEGLGSLLGGDEPPLR</sequence>
<protein>
    <submittedName>
        <fullName evidence="1">Tryptophan synthase subunit beta</fullName>
    </submittedName>
</protein>
<reference evidence="1" key="1">
    <citation type="submission" date="2021-04" db="EMBL/GenBank/DDBJ databases">
        <title>Oceanospirillales bacteria with DddD are important DMSP degraders in coastal seawater.</title>
        <authorList>
            <person name="Liu J."/>
        </authorList>
    </citation>
    <scope>NUCLEOTIDE SEQUENCE</scope>
    <source>
        <strain evidence="1">D13-4</strain>
    </source>
</reference>
<proteinExistence type="predicted"/>
<keyword evidence="2" id="KW-1185">Reference proteome</keyword>
<gene>
    <name evidence="1" type="ORF">KDW96_20135</name>
</gene>
<evidence type="ECO:0000313" key="1">
    <source>
        <dbReference type="EMBL" id="UTW07432.1"/>
    </source>
</evidence>
<accession>A0ABY5H6F5</accession>
<name>A0ABY5H6F5_9PSED</name>
<dbReference type="EMBL" id="CP073346">
    <property type="protein sequence ID" value="UTW07432.1"/>
    <property type="molecule type" value="Genomic_DNA"/>
</dbReference>
<dbReference type="RefSeq" id="WP_255838001.1">
    <property type="nucleotide sequence ID" value="NZ_CP073346.1"/>
</dbReference>
<organism evidence="1 2">
    <name type="scientific">Pseudomonas benzenivorans</name>
    <dbReference type="NCBI Taxonomy" id="556533"/>
    <lineage>
        <taxon>Bacteria</taxon>
        <taxon>Pseudomonadati</taxon>
        <taxon>Pseudomonadota</taxon>
        <taxon>Gammaproteobacteria</taxon>
        <taxon>Pseudomonadales</taxon>
        <taxon>Pseudomonadaceae</taxon>
        <taxon>Pseudomonas</taxon>
    </lineage>
</organism>
<evidence type="ECO:0000313" key="2">
    <source>
        <dbReference type="Proteomes" id="UP001059672"/>
    </source>
</evidence>
<dbReference type="Proteomes" id="UP001059672">
    <property type="component" value="Chromosome"/>
</dbReference>